<evidence type="ECO:0000313" key="2">
    <source>
        <dbReference type="EMBL" id="KAG6473620.1"/>
    </source>
</evidence>
<protein>
    <submittedName>
        <fullName evidence="2">Uncharacterized protein</fullName>
    </submittedName>
</protein>
<evidence type="ECO:0000256" key="1">
    <source>
        <dbReference type="SAM" id="MobiDB-lite"/>
    </source>
</evidence>
<proteinExistence type="predicted"/>
<dbReference type="EMBL" id="JACMSC010000019">
    <property type="protein sequence ID" value="KAG6473620.1"/>
    <property type="molecule type" value="Genomic_DNA"/>
</dbReference>
<sequence>MEATEVDGGRNVSLAPELSPSLAAAEDHFRVKRRALEAVLENCKRALELLEKPYIDLDPAGDEAAEAQPMGEVEGSLPRSESGGDFEADELCALLKSRVESPDFLEKLEHIQTSVYQNIHGDDNASWDMITAKDLWDDKHFDGKDGVDQDDYVLVKQEDIVDGVANFMATYLLSLKQTKELTPNQLQAALCKTFSVKKKKSKLRKAWDGSKVVYNVASWSATAIGYLIGNGANGPGSVMRP</sequence>
<accession>A0A8J5C5W1</accession>
<reference evidence="2 3" key="1">
    <citation type="submission" date="2020-08" db="EMBL/GenBank/DDBJ databases">
        <title>Plant Genome Project.</title>
        <authorList>
            <person name="Zhang R.-G."/>
        </authorList>
    </citation>
    <scope>NUCLEOTIDE SEQUENCE [LARGE SCALE GENOMIC DNA]</scope>
    <source>
        <tissue evidence="2">Rhizome</tissue>
    </source>
</reference>
<keyword evidence="3" id="KW-1185">Reference proteome</keyword>
<dbReference type="PANTHER" id="PTHR33874:SF1">
    <property type="entry name" value="RING FINGER PROTEIN"/>
    <property type="match status" value="1"/>
</dbReference>
<dbReference type="PANTHER" id="PTHR33874">
    <property type="entry name" value="RING FINGER PROTEIN"/>
    <property type="match status" value="1"/>
</dbReference>
<comment type="caution">
    <text evidence="2">The sequence shown here is derived from an EMBL/GenBank/DDBJ whole genome shotgun (WGS) entry which is preliminary data.</text>
</comment>
<dbReference type="AlphaFoldDB" id="A0A8J5C5W1"/>
<feature type="region of interest" description="Disordered" evidence="1">
    <location>
        <begin position="64"/>
        <end position="83"/>
    </location>
</feature>
<dbReference type="Proteomes" id="UP000734854">
    <property type="component" value="Unassembled WGS sequence"/>
</dbReference>
<evidence type="ECO:0000313" key="3">
    <source>
        <dbReference type="Proteomes" id="UP000734854"/>
    </source>
</evidence>
<gene>
    <name evidence="2" type="ORF">ZIOFF_067537</name>
</gene>
<name>A0A8J5C5W1_ZINOF</name>
<organism evidence="2 3">
    <name type="scientific">Zingiber officinale</name>
    <name type="common">Ginger</name>
    <name type="synonym">Amomum zingiber</name>
    <dbReference type="NCBI Taxonomy" id="94328"/>
    <lineage>
        <taxon>Eukaryota</taxon>
        <taxon>Viridiplantae</taxon>
        <taxon>Streptophyta</taxon>
        <taxon>Embryophyta</taxon>
        <taxon>Tracheophyta</taxon>
        <taxon>Spermatophyta</taxon>
        <taxon>Magnoliopsida</taxon>
        <taxon>Liliopsida</taxon>
        <taxon>Zingiberales</taxon>
        <taxon>Zingiberaceae</taxon>
        <taxon>Zingiber</taxon>
    </lineage>
</organism>